<protein>
    <recommendedName>
        <fullName evidence="3">PIN domain-containing protein</fullName>
    </recommendedName>
</protein>
<evidence type="ECO:0008006" key="3">
    <source>
        <dbReference type="Google" id="ProtNLM"/>
    </source>
</evidence>
<proteinExistence type="predicted"/>
<evidence type="ECO:0000313" key="2">
    <source>
        <dbReference type="Proteomes" id="UP000178040"/>
    </source>
</evidence>
<comment type="caution">
    <text evidence="1">The sequence shown here is derived from an EMBL/GenBank/DDBJ whole genome shotgun (WGS) entry which is preliminary data.</text>
</comment>
<reference evidence="1 2" key="1">
    <citation type="journal article" date="2016" name="Nat. Commun.">
        <title>Thousands of microbial genomes shed light on interconnected biogeochemical processes in an aquifer system.</title>
        <authorList>
            <person name="Anantharaman K."/>
            <person name="Brown C.T."/>
            <person name="Hug L.A."/>
            <person name="Sharon I."/>
            <person name="Castelle C.J."/>
            <person name="Probst A.J."/>
            <person name="Thomas B.C."/>
            <person name="Singh A."/>
            <person name="Wilkins M.J."/>
            <person name="Karaoz U."/>
            <person name="Brodie E.L."/>
            <person name="Williams K.H."/>
            <person name="Hubbard S.S."/>
            <person name="Banfield J.F."/>
        </authorList>
    </citation>
    <scope>NUCLEOTIDE SEQUENCE [LARGE SCALE GENOMIC DNA]</scope>
</reference>
<dbReference type="Pfam" id="PF11848">
    <property type="entry name" value="DUF3368"/>
    <property type="match status" value="1"/>
</dbReference>
<organism evidence="1 2">
    <name type="scientific">Candidatus Roizmanbacteria bacterium RIFCSPLOWO2_01_FULL_37_16</name>
    <dbReference type="NCBI Taxonomy" id="1802058"/>
    <lineage>
        <taxon>Bacteria</taxon>
        <taxon>Candidatus Roizmaniibacteriota</taxon>
    </lineage>
</organism>
<evidence type="ECO:0000313" key="1">
    <source>
        <dbReference type="EMBL" id="OGK44698.1"/>
    </source>
</evidence>
<dbReference type="InterPro" id="IPR021799">
    <property type="entry name" value="PIN-like_prokaryotic"/>
</dbReference>
<dbReference type="Proteomes" id="UP000178040">
    <property type="component" value="Unassembled WGS sequence"/>
</dbReference>
<name>A0A1F7IMU5_9BACT</name>
<accession>A0A1F7IMU5</accession>
<dbReference type="EMBL" id="MGAI01000023">
    <property type="protein sequence ID" value="OGK44698.1"/>
    <property type="molecule type" value="Genomic_DNA"/>
</dbReference>
<sequence length="160" mass="18257">MKIVMDADCLIKITKAGLKEDVCSAFDITIPHLVKEEIVDRGKVKKLPDALVIERNIREKLIQVDKKREQSIDVGEKEAMALFQNGGYDAIGSDDKRFVKQLRLFNIPYVTPAVFITIMLKQGDIKAAYAEERLLALSEFISESEYFAVKLFMEQWRSGK</sequence>
<gene>
    <name evidence="1" type="ORF">A3B40_04895</name>
</gene>
<dbReference type="AlphaFoldDB" id="A0A1F7IMU5"/>